<evidence type="ECO:0000256" key="1">
    <source>
        <dbReference type="ARBA" id="ARBA00011744"/>
    </source>
</evidence>
<comment type="subunit">
    <text evidence="1 3">Dimer of large and small chains.</text>
</comment>
<dbReference type="PANTHER" id="PTHR30239">
    <property type="entry name" value="ACETOLACTATE SYNTHASE SMALL SUBUNIT"/>
    <property type="match status" value="1"/>
</dbReference>
<evidence type="ECO:0000259" key="4">
    <source>
        <dbReference type="PROSITE" id="PS51671"/>
    </source>
</evidence>
<keyword evidence="3" id="KW-0808">Transferase</keyword>
<dbReference type="GO" id="GO:0005829">
    <property type="term" value="C:cytosol"/>
    <property type="evidence" value="ECO:0007669"/>
    <property type="project" value="TreeGrafter"/>
</dbReference>
<comment type="pathway">
    <text evidence="3">Amino-acid biosynthesis; L-valine biosynthesis; L-valine from pyruvate: step 1/4.</text>
</comment>
<dbReference type="GO" id="GO:0009099">
    <property type="term" value="P:L-valine biosynthetic process"/>
    <property type="evidence" value="ECO:0007669"/>
    <property type="project" value="UniProtKB-UniRule"/>
</dbReference>
<dbReference type="EC" id="2.2.1.6" evidence="3"/>
<dbReference type="PROSITE" id="PS51671">
    <property type="entry name" value="ACT"/>
    <property type="match status" value="1"/>
</dbReference>
<dbReference type="SUPFAM" id="SSF55021">
    <property type="entry name" value="ACT-like"/>
    <property type="match status" value="2"/>
</dbReference>
<keyword evidence="3" id="KW-0028">Amino-acid biosynthesis</keyword>
<dbReference type="Proteomes" id="UP000463951">
    <property type="component" value="Chromosome"/>
</dbReference>
<dbReference type="InterPro" id="IPR002912">
    <property type="entry name" value="ACT_dom"/>
</dbReference>
<dbReference type="NCBIfam" id="TIGR00119">
    <property type="entry name" value="acolac_sm"/>
    <property type="match status" value="1"/>
</dbReference>
<dbReference type="Gene3D" id="3.30.70.260">
    <property type="match status" value="1"/>
</dbReference>
<comment type="similarity">
    <text evidence="3">Belongs to the acetolactate synthase small subunit family.</text>
</comment>
<organism evidence="5 6">
    <name type="scientific">Streptomyces antimycoticus</name>
    <dbReference type="NCBI Taxonomy" id="68175"/>
    <lineage>
        <taxon>Bacteria</taxon>
        <taxon>Bacillati</taxon>
        <taxon>Actinomycetota</taxon>
        <taxon>Actinomycetes</taxon>
        <taxon>Kitasatosporales</taxon>
        <taxon>Streptomycetaceae</taxon>
        <taxon>Streptomyces</taxon>
        <taxon>Streptomyces violaceusniger group</taxon>
    </lineage>
</organism>
<feature type="domain" description="ACT" evidence="4">
    <location>
        <begin position="27"/>
        <end position="101"/>
    </location>
</feature>
<dbReference type="InterPro" id="IPR045865">
    <property type="entry name" value="ACT-like_dom_sf"/>
</dbReference>
<dbReference type="InterPro" id="IPR004789">
    <property type="entry name" value="Acetalactate_synth_ssu"/>
</dbReference>
<evidence type="ECO:0000313" key="5">
    <source>
        <dbReference type="EMBL" id="BBJ47104.1"/>
    </source>
</evidence>
<dbReference type="GO" id="GO:0003984">
    <property type="term" value="F:acetolactate synthase activity"/>
    <property type="evidence" value="ECO:0007669"/>
    <property type="project" value="UniProtKB-UniRule"/>
</dbReference>
<dbReference type="PANTHER" id="PTHR30239:SF0">
    <property type="entry name" value="ACETOLACTATE SYNTHASE SMALL SUBUNIT 1, CHLOROPLASTIC"/>
    <property type="match status" value="1"/>
</dbReference>
<dbReference type="UniPathway" id="UPA00049">
    <property type="reaction ID" value="UER00059"/>
</dbReference>
<evidence type="ECO:0000256" key="3">
    <source>
        <dbReference type="RuleBase" id="RU368092"/>
    </source>
</evidence>
<dbReference type="InterPro" id="IPR019455">
    <property type="entry name" value="Acetolactate_synth_ssu_C"/>
</dbReference>
<keyword evidence="3" id="KW-0100">Branched-chain amino acid biosynthesis</keyword>
<sequence length="197" mass="21867">MRRRTGAGESCTRRAISRTVRRPSARNLRLDVVAMPLALARIASILAHRQFNVLTMDVAAPVDGLRRITIEVDTADELGLERLVKFLNRAPDVVKVVRFSDDTSHHRRGAFMAVAFPEGRLAEVVAIARAFSAEVVEAGRTRCTVFAAAEPAQIDALVDALSGFTIRELMMAAPLRMPRFLRKGHTAVDRAHTWRRS</sequence>
<accession>A0A499UYN8</accession>
<evidence type="ECO:0000256" key="2">
    <source>
        <dbReference type="ARBA" id="ARBA00048670"/>
    </source>
</evidence>
<dbReference type="Gene3D" id="3.30.70.1150">
    <property type="entry name" value="ACT-like. Chain A, domain 2"/>
    <property type="match status" value="1"/>
</dbReference>
<dbReference type="UniPathway" id="UPA00047">
    <property type="reaction ID" value="UER00055"/>
</dbReference>
<proteinExistence type="inferred from homology"/>
<comment type="pathway">
    <text evidence="3">Amino-acid biosynthesis; L-isoleucine biosynthesis; L-isoleucine from 2-oxobutanoate: step 1/4.</text>
</comment>
<reference evidence="5 6" key="1">
    <citation type="journal article" date="2020" name="Int. J. Syst. Evol. Microbiol.">
        <title>Reclassification of Streptomyces castelarensis and Streptomyces sporoclivatus as later heterotypic synonyms of Streptomyces antimycoticus.</title>
        <authorList>
            <person name="Komaki H."/>
            <person name="Tamura T."/>
        </authorList>
    </citation>
    <scope>NUCLEOTIDE SEQUENCE [LARGE SCALE GENOMIC DNA]</scope>
    <source>
        <strain evidence="5 6">NBRC 100767</strain>
    </source>
</reference>
<dbReference type="Pfam" id="PF13710">
    <property type="entry name" value="ACT_5"/>
    <property type="match status" value="1"/>
</dbReference>
<dbReference type="InterPro" id="IPR027271">
    <property type="entry name" value="Acetolactate_synth/TF_NikR_C"/>
</dbReference>
<dbReference type="AlphaFoldDB" id="A0A499UYN8"/>
<name>A0A499UYN8_9ACTN</name>
<comment type="function">
    <text evidence="3">Catalyzes the conversion of 2 pyruvate molecules into acetolactate in the first common step of the biosynthetic pathway of the branched-amino acids such as leucine, isoleucine, and valine.</text>
</comment>
<dbReference type="EMBL" id="AP019620">
    <property type="protein sequence ID" value="BBJ47104.1"/>
    <property type="molecule type" value="Genomic_DNA"/>
</dbReference>
<comment type="catalytic activity">
    <reaction evidence="2 3">
        <text>2 pyruvate + H(+) = (2S)-2-acetolactate + CO2</text>
        <dbReference type="Rhea" id="RHEA:25249"/>
        <dbReference type="ChEBI" id="CHEBI:15361"/>
        <dbReference type="ChEBI" id="CHEBI:15378"/>
        <dbReference type="ChEBI" id="CHEBI:16526"/>
        <dbReference type="ChEBI" id="CHEBI:58476"/>
        <dbReference type="EC" id="2.2.1.6"/>
    </reaction>
</comment>
<dbReference type="Pfam" id="PF10369">
    <property type="entry name" value="ALS_ss_C"/>
    <property type="match status" value="1"/>
</dbReference>
<dbReference type="GO" id="GO:0009097">
    <property type="term" value="P:isoleucine biosynthetic process"/>
    <property type="evidence" value="ECO:0007669"/>
    <property type="project" value="UniProtKB-UniRule"/>
</dbReference>
<evidence type="ECO:0000313" key="6">
    <source>
        <dbReference type="Proteomes" id="UP000463951"/>
    </source>
</evidence>
<protein>
    <recommendedName>
        <fullName evidence="3">Acetolactate synthase small subunit</fullName>
        <shortName evidence="3">AHAS</shortName>
        <shortName evidence="3">ALS</shortName>
        <ecNumber evidence="3">2.2.1.6</ecNumber>
    </recommendedName>
    <alternativeName>
        <fullName evidence="3">Acetohydroxy-acid synthase small subunit</fullName>
    </alternativeName>
</protein>
<gene>
    <name evidence="5" type="ORF">SSPO_098220</name>
</gene>
<dbReference type="GO" id="GO:1990610">
    <property type="term" value="F:acetolactate synthase regulator activity"/>
    <property type="evidence" value="ECO:0007669"/>
    <property type="project" value="UniProtKB-UniRule"/>
</dbReference>